<dbReference type="EMBL" id="CAJEWN010000026">
    <property type="protein sequence ID" value="CAD2141090.1"/>
    <property type="molecule type" value="Genomic_DNA"/>
</dbReference>
<name>A0A6V7U0A7_MELEN</name>
<accession>A0A6V7U0A7</accession>
<evidence type="ECO:0000259" key="2">
    <source>
        <dbReference type="PROSITE" id="PS50181"/>
    </source>
</evidence>
<feature type="signal peptide" evidence="1">
    <location>
        <begin position="1"/>
        <end position="22"/>
    </location>
</feature>
<feature type="domain" description="F-box" evidence="2">
    <location>
        <begin position="15"/>
        <end position="67"/>
    </location>
</feature>
<reference evidence="3 4" key="1">
    <citation type="submission" date="2020-08" db="EMBL/GenBank/DDBJ databases">
        <authorList>
            <person name="Koutsovoulos G."/>
            <person name="Danchin GJ E."/>
        </authorList>
    </citation>
    <scope>NUCLEOTIDE SEQUENCE [LARGE SCALE GENOMIC DNA]</scope>
</reference>
<proteinExistence type="predicted"/>
<evidence type="ECO:0000313" key="4">
    <source>
        <dbReference type="Proteomes" id="UP000580250"/>
    </source>
</evidence>
<evidence type="ECO:0000256" key="1">
    <source>
        <dbReference type="SAM" id="SignalP"/>
    </source>
</evidence>
<evidence type="ECO:0000313" key="3">
    <source>
        <dbReference type="EMBL" id="CAD2141090.1"/>
    </source>
</evidence>
<dbReference type="InterPro" id="IPR001810">
    <property type="entry name" value="F-box_dom"/>
</dbReference>
<comment type="caution">
    <text evidence="3">The sequence shown here is derived from an EMBL/GenBank/DDBJ whole genome shotgun (WGS) entry which is preliminary data.</text>
</comment>
<protein>
    <recommendedName>
        <fullName evidence="2">F-box domain-containing protein</fullName>
    </recommendedName>
</protein>
<keyword evidence="1" id="KW-0732">Signal</keyword>
<dbReference type="AlphaFoldDB" id="A0A6V7U0A7"/>
<dbReference type="Proteomes" id="UP000580250">
    <property type="component" value="Unassembled WGS sequence"/>
</dbReference>
<feature type="chain" id="PRO_5027861399" description="F-box domain-containing protein" evidence="1">
    <location>
        <begin position="23"/>
        <end position="363"/>
    </location>
</feature>
<gene>
    <name evidence="3" type="ORF">MENT_LOCUS6750</name>
</gene>
<organism evidence="3 4">
    <name type="scientific">Meloidogyne enterolobii</name>
    <name type="common">Root-knot nematode worm</name>
    <name type="synonym">Meloidogyne mayaguensis</name>
    <dbReference type="NCBI Taxonomy" id="390850"/>
    <lineage>
        <taxon>Eukaryota</taxon>
        <taxon>Metazoa</taxon>
        <taxon>Ecdysozoa</taxon>
        <taxon>Nematoda</taxon>
        <taxon>Chromadorea</taxon>
        <taxon>Rhabditida</taxon>
        <taxon>Tylenchina</taxon>
        <taxon>Tylenchomorpha</taxon>
        <taxon>Tylenchoidea</taxon>
        <taxon>Meloidogynidae</taxon>
        <taxon>Meloidogyninae</taxon>
        <taxon>Meloidogyne</taxon>
    </lineage>
</organism>
<dbReference type="PROSITE" id="PS50181">
    <property type="entry name" value="FBOX"/>
    <property type="match status" value="1"/>
</dbReference>
<sequence length="363" mass="42996">MFLGFSLFYTLFIFQIKMRSLPTEVQLDVLKCLNFEQLFSLKQTNFYFLNFINKYEGGLARVKFYELSLVDVEAFDNQELDSYKTIKLEPLFSDFVLNDRLTEKWETAIAKSISLFLSESRNRSKEFAVQLKKAVNEKSDYYILKLPNIPKSVEELIIVQFWLEQLFNCAFEIAEFKNIMFNPEMINLLFDNDTTIVKQFHVKTAAIITDNSTFEKFLEFSLNRFAIYNSFNFLNLEEISDQQTNILFDIIINEGNKFPRVWFGFLLQRLHDLIIEYITKSKDVSKMVPAIVLDCILSPNFKLNERAEKVENTQEDGLKFTKYQISNIYNPKAKFSFYHQYPNMPNDDEPLFMVRINKMKEQN</sequence>
<dbReference type="OrthoDB" id="5281164at2759"/>